<reference evidence="2" key="1">
    <citation type="submission" date="2022-12" db="EMBL/GenBank/DDBJ databases">
        <title>Reference genome sequencing for broad-spectrum identification of bacterial and archaeal isolates by mass spectrometry.</title>
        <authorList>
            <person name="Sekiguchi Y."/>
            <person name="Tourlousse D.M."/>
        </authorList>
    </citation>
    <scope>NUCLEOTIDE SEQUENCE</scope>
    <source>
        <strain evidence="2">14</strain>
    </source>
</reference>
<dbReference type="InterPro" id="IPR000281">
    <property type="entry name" value="HTH_RpiR"/>
</dbReference>
<dbReference type="GO" id="GO:0003700">
    <property type="term" value="F:DNA-binding transcription factor activity"/>
    <property type="evidence" value="ECO:0007669"/>
    <property type="project" value="InterPro"/>
</dbReference>
<dbReference type="InterPro" id="IPR009057">
    <property type="entry name" value="Homeodomain-like_sf"/>
</dbReference>
<feature type="domain" description="HTH rpiR-type" evidence="1">
    <location>
        <begin position="7"/>
        <end position="83"/>
    </location>
</feature>
<dbReference type="EMBL" id="BSDP01000001">
    <property type="protein sequence ID" value="GLI28138.1"/>
    <property type="molecule type" value="Genomic_DNA"/>
</dbReference>
<dbReference type="Pfam" id="PF01380">
    <property type="entry name" value="SIS"/>
    <property type="match status" value="1"/>
</dbReference>
<dbReference type="SUPFAM" id="SSF46689">
    <property type="entry name" value="Homeodomain-like"/>
    <property type="match status" value="1"/>
</dbReference>
<proteinExistence type="predicted"/>
<dbReference type="PROSITE" id="PS51071">
    <property type="entry name" value="HTH_RPIR"/>
    <property type="match status" value="1"/>
</dbReference>
<dbReference type="Gene3D" id="1.10.10.10">
    <property type="entry name" value="Winged helix-like DNA-binding domain superfamily/Winged helix DNA-binding domain"/>
    <property type="match status" value="1"/>
</dbReference>
<evidence type="ECO:0000313" key="2">
    <source>
        <dbReference type="EMBL" id="GLI28138.1"/>
    </source>
</evidence>
<organism evidence="2 3">
    <name type="scientific">Agromyces rhizosphaerae</name>
    <dbReference type="NCBI Taxonomy" id="88374"/>
    <lineage>
        <taxon>Bacteria</taxon>
        <taxon>Bacillati</taxon>
        <taxon>Actinomycetota</taxon>
        <taxon>Actinomycetes</taxon>
        <taxon>Micrococcales</taxon>
        <taxon>Microbacteriaceae</taxon>
        <taxon>Agromyces</taxon>
    </lineage>
</organism>
<dbReference type="PANTHER" id="PTHR30514:SF18">
    <property type="entry name" value="RPIR-FAMILY TRANSCRIPTIONAL REGULATOR"/>
    <property type="match status" value="1"/>
</dbReference>
<dbReference type="Gene3D" id="3.40.50.10490">
    <property type="entry name" value="Glucose-6-phosphate isomerase like protein, domain 1"/>
    <property type="match status" value="1"/>
</dbReference>
<dbReference type="SUPFAM" id="SSF53697">
    <property type="entry name" value="SIS domain"/>
    <property type="match status" value="1"/>
</dbReference>
<keyword evidence="3" id="KW-1185">Reference proteome</keyword>
<dbReference type="Proteomes" id="UP001144396">
    <property type="component" value="Unassembled WGS sequence"/>
</dbReference>
<dbReference type="InterPro" id="IPR001347">
    <property type="entry name" value="SIS_dom"/>
</dbReference>
<dbReference type="InterPro" id="IPR047640">
    <property type="entry name" value="RpiR-like"/>
</dbReference>
<accession>A0A9W6CTD3</accession>
<dbReference type="InterPro" id="IPR036388">
    <property type="entry name" value="WH-like_DNA-bd_sf"/>
</dbReference>
<sequence>MAERMPRTIAERIDGAFDELTPQERRVAEFVLDHPGELAVYNDSELARMAGVSKATVSRLYRRLGFSGSAEVRDHVRALRSSGTPLGHAGVPATAPEGVSAVLEAERANLSRLLDGLADGVLERVATLLREARTVLVVGYRNGYPVALHLREQLAQCRPGVRIGPQPGQSIGEELADLGPGDVAVLVGLRRRPAGFAELVAAAAETGAEVVAIVDPAGADAAGAAGTVIACPVDGAGAFSSYASAMSLVSLVASAVLAGGLRAGRTRIARIDDAYARLGEVEASG</sequence>
<protein>
    <submittedName>
        <fullName evidence="2">RpiR family transcriptional regulator</fullName>
    </submittedName>
</protein>
<gene>
    <name evidence="2" type="ORF">ARHIZOSPH14_23800</name>
</gene>
<evidence type="ECO:0000313" key="3">
    <source>
        <dbReference type="Proteomes" id="UP001144396"/>
    </source>
</evidence>
<dbReference type="AlphaFoldDB" id="A0A9W6CTD3"/>
<dbReference type="Pfam" id="PF01418">
    <property type="entry name" value="HTH_6"/>
    <property type="match status" value="1"/>
</dbReference>
<name>A0A9W6CTD3_9MICO</name>
<dbReference type="GO" id="GO:1901135">
    <property type="term" value="P:carbohydrate derivative metabolic process"/>
    <property type="evidence" value="ECO:0007669"/>
    <property type="project" value="InterPro"/>
</dbReference>
<evidence type="ECO:0000259" key="1">
    <source>
        <dbReference type="PROSITE" id="PS51071"/>
    </source>
</evidence>
<dbReference type="InterPro" id="IPR046348">
    <property type="entry name" value="SIS_dom_sf"/>
</dbReference>
<dbReference type="GO" id="GO:0003677">
    <property type="term" value="F:DNA binding"/>
    <property type="evidence" value="ECO:0007669"/>
    <property type="project" value="InterPro"/>
</dbReference>
<comment type="caution">
    <text evidence="2">The sequence shown here is derived from an EMBL/GenBank/DDBJ whole genome shotgun (WGS) entry which is preliminary data.</text>
</comment>
<dbReference type="RefSeq" id="WP_281885253.1">
    <property type="nucleotide sequence ID" value="NZ_BSDP01000001.1"/>
</dbReference>
<dbReference type="PANTHER" id="PTHR30514">
    <property type="entry name" value="GLUCOKINASE"/>
    <property type="match status" value="1"/>
</dbReference>
<dbReference type="GO" id="GO:0097367">
    <property type="term" value="F:carbohydrate derivative binding"/>
    <property type="evidence" value="ECO:0007669"/>
    <property type="project" value="InterPro"/>
</dbReference>